<evidence type="ECO:0000313" key="2">
    <source>
        <dbReference type="Proteomes" id="UP001551695"/>
    </source>
</evidence>
<keyword evidence="2" id="KW-1185">Reference proteome</keyword>
<dbReference type="EMBL" id="JBFAKC010000010">
    <property type="protein sequence ID" value="MEV0710406.1"/>
    <property type="molecule type" value="Genomic_DNA"/>
</dbReference>
<dbReference type="RefSeq" id="WP_357786291.1">
    <property type="nucleotide sequence ID" value="NZ_JBFAKC010000010.1"/>
</dbReference>
<accession>A0ABV3FY94</accession>
<protein>
    <submittedName>
        <fullName evidence="1">Uncharacterized protein</fullName>
    </submittedName>
</protein>
<evidence type="ECO:0000313" key="1">
    <source>
        <dbReference type="EMBL" id="MEV0710406.1"/>
    </source>
</evidence>
<gene>
    <name evidence="1" type="ORF">AB0I48_22840</name>
</gene>
<proteinExistence type="predicted"/>
<dbReference type="Proteomes" id="UP001551695">
    <property type="component" value="Unassembled WGS sequence"/>
</dbReference>
<sequence length="128" mass="13856">MHYEPAQYARTDDAGGDFTMHLTFLGKAGSLSKDCPTLYATDQESFVVQGWQTDQQGTVEIPHVLLGFAEQATYLGTALTDTGRGTFTLAGIPIEDPVTLGQLVIAEDEAVIEVPKRERTFYGATAGR</sequence>
<name>A0ABV3FY94_9NOCA</name>
<reference evidence="1 2" key="1">
    <citation type="submission" date="2024-06" db="EMBL/GenBank/DDBJ databases">
        <title>The Natural Products Discovery Center: Release of the First 8490 Sequenced Strains for Exploring Actinobacteria Biosynthetic Diversity.</title>
        <authorList>
            <person name="Kalkreuter E."/>
            <person name="Kautsar S.A."/>
            <person name="Yang D."/>
            <person name="Bader C.D."/>
            <person name="Teijaro C.N."/>
            <person name="Fluegel L."/>
            <person name="Davis C.M."/>
            <person name="Simpson J.R."/>
            <person name="Lauterbach L."/>
            <person name="Steele A.D."/>
            <person name="Gui C."/>
            <person name="Meng S."/>
            <person name="Li G."/>
            <person name="Viehrig K."/>
            <person name="Ye F."/>
            <person name="Su P."/>
            <person name="Kiefer A.F."/>
            <person name="Nichols A."/>
            <person name="Cepeda A.J."/>
            <person name="Yan W."/>
            <person name="Fan B."/>
            <person name="Jiang Y."/>
            <person name="Adhikari A."/>
            <person name="Zheng C.-J."/>
            <person name="Schuster L."/>
            <person name="Cowan T.M."/>
            <person name="Smanski M.J."/>
            <person name="Chevrette M.G."/>
            <person name="De Carvalho L.P.S."/>
            <person name="Shen B."/>
        </authorList>
    </citation>
    <scope>NUCLEOTIDE SEQUENCE [LARGE SCALE GENOMIC DNA]</scope>
    <source>
        <strain evidence="1 2">NPDC050403</strain>
    </source>
</reference>
<comment type="caution">
    <text evidence="1">The sequence shown here is derived from an EMBL/GenBank/DDBJ whole genome shotgun (WGS) entry which is preliminary data.</text>
</comment>
<organism evidence="1 2">
    <name type="scientific">Nocardia aurea</name>
    <dbReference type="NCBI Taxonomy" id="2144174"/>
    <lineage>
        <taxon>Bacteria</taxon>
        <taxon>Bacillati</taxon>
        <taxon>Actinomycetota</taxon>
        <taxon>Actinomycetes</taxon>
        <taxon>Mycobacteriales</taxon>
        <taxon>Nocardiaceae</taxon>
        <taxon>Nocardia</taxon>
    </lineage>
</organism>